<dbReference type="PANTHER" id="PTHR43420">
    <property type="entry name" value="ACETYLTRANSFERASE"/>
    <property type="match status" value="1"/>
</dbReference>
<dbReference type="PROSITE" id="PS51186">
    <property type="entry name" value="GNAT"/>
    <property type="match status" value="2"/>
</dbReference>
<dbReference type="InterPro" id="IPR000182">
    <property type="entry name" value="GNAT_dom"/>
</dbReference>
<evidence type="ECO:0000259" key="3">
    <source>
        <dbReference type="PROSITE" id="PS51186"/>
    </source>
</evidence>
<feature type="domain" description="N-acetyltransferase" evidence="3">
    <location>
        <begin position="163"/>
        <end position="321"/>
    </location>
</feature>
<dbReference type="EMBL" id="JBHTAC010000041">
    <property type="protein sequence ID" value="MFC7246554.1"/>
    <property type="molecule type" value="Genomic_DNA"/>
</dbReference>
<evidence type="ECO:0000313" key="4">
    <source>
        <dbReference type="EMBL" id="MFC7246554.1"/>
    </source>
</evidence>
<keyword evidence="2 4" id="KW-0012">Acyltransferase</keyword>
<protein>
    <submittedName>
        <fullName evidence="4">GNAT family N-acetyltransferase</fullName>
        <ecNumber evidence="4">2.3.1.-</ecNumber>
    </submittedName>
</protein>
<accession>A0ABW2H2Y0</accession>
<dbReference type="PANTHER" id="PTHR43420:SF44">
    <property type="entry name" value="ACETYLTRANSFERASE YPEA"/>
    <property type="match status" value="1"/>
</dbReference>
<dbReference type="SUPFAM" id="SSF55729">
    <property type="entry name" value="Acyl-CoA N-acyltransferases (Nat)"/>
    <property type="match status" value="2"/>
</dbReference>
<name>A0ABW2H2Y0_9ACTN</name>
<comment type="caution">
    <text evidence="4">The sequence shown here is derived from an EMBL/GenBank/DDBJ whole genome shotgun (WGS) entry which is preliminary data.</text>
</comment>
<gene>
    <name evidence="4" type="ORF">ACFQO7_29090</name>
</gene>
<evidence type="ECO:0000256" key="2">
    <source>
        <dbReference type="ARBA" id="ARBA00023315"/>
    </source>
</evidence>
<dbReference type="Pfam" id="PF00583">
    <property type="entry name" value="Acetyltransf_1"/>
    <property type="match status" value="2"/>
</dbReference>
<dbReference type="InterPro" id="IPR050680">
    <property type="entry name" value="YpeA/RimI_acetyltransf"/>
</dbReference>
<dbReference type="Gene3D" id="3.40.630.30">
    <property type="match status" value="1"/>
</dbReference>
<dbReference type="RefSeq" id="WP_376809352.1">
    <property type="nucleotide sequence ID" value="NZ_JBHTAC010000041.1"/>
</dbReference>
<dbReference type="CDD" id="cd04301">
    <property type="entry name" value="NAT_SF"/>
    <property type="match status" value="2"/>
</dbReference>
<dbReference type="InterPro" id="IPR016181">
    <property type="entry name" value="Acyl_CoA_acyltransferase"/>
</dbReference>
<dbReference type="Proteomes" id="UP001596392">
    <property type="component" value="Unassembled WGS sequence"/>
</dbReference>
<sequence length="321" mass="34814">MRWEPLRVGDAAACAEVIAEAELVDRTGEHYDADDVAEQLADPDLDLAAATVGVWDGDRLAAYGVLAANATVPVHRVVFGGYVRPAYRRQGLGGRLVDWAIEATPAVAGHPDPPLELHAEVSDANEGKQALFGRAGFAPQRWFFAMRRPLTGDLPEIAVPTGYRVERFDLERHDEAARLVRNAAFVDHWGFSEKTPDMWKQWYTGTRAFRPGLSFVATAEHPPAGGGDTLAAILLTHYYEADTQATGRTEAWISVLGTRREHRGRGVAGALLASALRQAQLDGFAQAGLGVDADSQTGALGLYRSAGFAVEHRDARYVKTL</sequence>
<evidence type="ECO:0000313" key="5">
    <source>
        <dbReference type="Proteomes" id="UP001596392"/>
    </source>
</evidence>
<dbReference type="EC" id="2.3.1.-" evidence="4"/>
<keyword evidence="1 4" id="KW-0808">Transferase</keyword>
<dbReference type="GO" id="GO:0016746">
    <property type="term" value="F:acyltransferase activity"/>
    <property type="evidence" value="ECO:0007669"/>
    <property type="project" value="UniProtKB-KW"/>
</dbReference>
<proteinExistence type="predicted"/>
<reference evidence="5" key="1">
    <citation type="journal article" date="2019" name="Int. J. Syst. Evol. Microbiol.">
        <title>The Global Catalogue of Microorganisms (GCM) 10K type strain sequencing project: providing services to taxonomists for standard genome sequencing and annotation.</title>
        <authorList>
            <consortium name="The Broad Institute Genomics Platform"/>
            <consortium name="The Broad Institute Genome Sequencing Center for Infectious Disease"/>
            <person name="Wu L."/>
            <person name="Ma J."/>
        </authorList>
    </citation>
    <scope>NUCLEOTIDE SEQUENCE [LARGE SCALE GENOMIC DNA]</scope>
    <source>
        <strain evidence="5">CGMCC 1.9106</strain>
    </source>
</reference>
<organism evidence="4 5">
    <name type="scientific">Catellatospora aurea</name>
    <dbReference type="NCBI Taxonomy" id="1337874"/>
    <lineage>
        <taxon>Bacteria</taxon>
        <taxon>Bacillati</taxon>
        <taxon>Actinomycetota</taxon>
        <taxon>Actinomycetes</taxon>
        <taxon>Micromonosporales</taxon>
        <taxon>Micromonosporaceae</taxon>
        <taxon>Catellatospora</taxon>
    </lineage>
</organism>
<keyword evidence="5" id="KW-1185">Reference proteome</keyword>
<evidence type="ECO:0000256" key="1">
    <source>
        <dbReference type="ARBA" id="ARBA00022679"/>
    </source>
</evidence>
<feature type="domain" description="N-acetyltransferase" evidence="3">
    <location>
        <begin position="1"/>
        <end position="166"/>
    </location>
</feature>